<gene>
    <name evidence="6" type="primary">nudJ</name>
    <name evidence="8" type="ORF">WQQ_40620</name>
</gene>
<keyword evidence="9" id="KW-1185">Reference proteome</keyword>
<organism evidence="8 9">
    <name type="scientific">Hydrocarboniphaga effusa AP103</name>
    <dbReference type="NCBI Taxonomy" id="1172194"/>
    <lineage>
        <taxon>Bacteria</taxon>
        <taxon>Pseudomonadati</taxon>
        <taxon>Pseudomonadota</taxon>
        <taxon>Gammaproteobacteria</taxon>
        <taxon>Nevskiales</taxon>
        <taxon>Nevskiaceae</taxon>
        <taxon>Hydrocarboniphaga</taxon>
    </lineage>
</organism>
<comment type="subunit">
    <text evidence="3 6">Monomer.</text>
</comment>
<evidence type="ECO:0000256" key="1">
    <source>
        <dbReference type="ARBA" id="ARBA00001946"/>
    </source>
</evidence>
<dbReference type="InterPro" id="IPR000086">
    <property type="entry name" value="NUDIX_hydrolase_dom"/>
</dbReference>
<keyword evidence="6" id="KW-0460">Magnesium</keyword>
<comment type="similarity">
    <text evidence="2 6">Belongs to the Nudix hydrolase family. NudJ subfamily.</text>
</comment>
<proteinExistence type="inferred from homology"/>
<sequence>MPATNPDWMPHIVVATIVEREGRFLLVEERIAGELVLNQPAGHWEPGETLVEGAIRETVEESGWDVEPTAFLGIYEWQPQGLAYPFVRFAFIAGALRHHPERVLDTGIERAVWLTYDEVVQQASRLRSPSVLTCIEDYRAGRRYPLSLIRHVAPR</sequence>
<evidence type="ECO:0000256" key="5">
    <source>
        <dbReference type="ARBA" id="ARBA00022801"/>
    </source>
</evidence>
<dbReference type="GO" id="GO:0017111">
    <property type="term" value="F:ribonucleoside triphosphate phosphatase activity"/>
    <property type="evidence" value="ECO:0007669"/>
    <property type="project" value="InterPro"/>
</dbReference>
<name>I7Z7P4_9GAMM</name>
<dbReference type="SUPFAM" id="SSF55811">
    <property type="entry name" value="Nudix"/>
    <property type="match status" value="1"/>
</dbReference>
<comment type="caution">
    <text evidence="8">The sequence shown here is derived from an EMBL/GenBank/DDBJ whole genome shotgun (WGS) entry which is preliminary data.</text>
</comment>
<dbReference type="GO" id="GO:0017110">
    <property type="term" value="F:nucleoside diphosphate phosphatase activity"/>
    <property type="evidence" value="ECO:0007669"/>
    <property type="project" value="InterPro"/>
</dbReference>
<dbReference type="PROSITE" id="PS51462">
    <property type="entry name" value="NUDIX"/>
    <property type="match status" value="1"/>
</dbReference>
<dbReference type="EC" id="3.6.1.-" evidence="6"/>
<keyword evidence="5 6" id="KW-0378">Hydrolase</keyword>
<protein>
    <recommendedName>
        <fullName evidence="4 6">Phosphatase NudJ</fullName>
        <ecNumber evidence="6">3.6.1.-</ecNumber>
    </recommendedName>
</protein>
<dbReference type="EMBL" id="AKGD01000004">
    <property type="protein sequence ID" value="EIT67627.1"/>
    <property type="molecule type" value="Genomic_DNA"/>
</dbReference>
<reference evidence="8 9" key="1">
    <citation type="journal article" date="2012" name="J. Bacteriol.">
        <title>Genome Sequence of n-Alkane-Degrading Hydrocarboniphaga effusa Strain AP103T (ATCC BAA-332T).</title>
        <authorList>
            <person name="Chang H.K."/>
            <person name="Zylstra G.J."/>
            <person name="Chae J.C."/>
        </authorList>
    </citation>
    <scope>NUCLEOTIDE SEQUENCE [LARGE SCALE GENOMIC DNA]</scope>
    <source>
        <strain evidence="8 9">AP103</strain>
    </source>
</reference>
<dbReference type="AlphaFoldDB" id="I7Z7P4"/>
<dbReference type="PATRIC" id="fig|1172194.4.peg.3946"/>
<dbReference type="STRING" id="1172194.WQQ_40620"/>
<evidence type="ECO:0000256" key="2">
    <source>
        <dbReference type="ARBA" id="ARBA00007608"/>
    </source>
</evidence>
<dbReference type="OrthoDB" id="8594221at2"/>
<dbReference type="Gene3D" id="3.90.79.10">
    <property type="entry name" value="Nucleoside Triphosphate Pyrophosphohydrolase"/>
    <property type="match status" value="1"/>
</dbReference>
<evidence type="ECO:0000313" key="8">
    <source>
        <dbReference type="EMBL" id="EIT67627.1"/>
    </source>
</evidence>
<accession>I7Z7P4</accession>
<dbReference type="PROSITE" id="PS00893">
    <property type="entry name" value="NUDIX_BOX"/>
    <property type="match status" value="1"/>
</dbReference>
<dbReference type="GO" id="GO:0004787">
    <property type="term" value="F:thiamine diphosphate phosphatase activity"/>
    <property type="evidence" value="ECO:0007669"/>
    <property type="project" value="InterPro"/>
</dbReference>
<dbReference type="InterPro" id="IPR015797">
    <property type="entry name" value="NUDIX_hydrolase-like_dom_sf"/>
</dbReference>
<evidence type="ECO:0000313" key="9">
    <source>
        <dbReference type="Proteomes" id="UP000003704"/>
    </source>
</evidence>
<dbReference type="Pfam" id="PF00293">
    <property type="entry name" value="NUDIX"/>
    <property type="match status" value="1"/>
</dbReference>
<dbReference type="RefSeq" id="WP_007186997.1">
    <property type="nucleotide sequence ID" value="NZ_AKGD01000004.1"/>
</dbReference>
<comment type="cofactor">
    <cofactor evidence="1 6">
        <name>Mg(2+)</name>
        <dbReference type="ChEBI" id="CHEBI:18420"/>
    </cofactor>
</comment>
<evidence type="ECO:0000256" key="3">
    <source>
        <dbReference type="ARBA" id="ARBA00011245"/>
    </source>
</evidence>
<evidence type="ECO:0000259" key="7">
    <source>
        <dbReference type="PROSITE" id="PS51462"/>
    </source>
</evidence>
<dbReference type="PANTHER" id="PTHR43222">
    <property type="entry name" value="NUDIX HYDROLASE 23"/>
    <property type="match status" value="1"/>
</dbReference>
<dbReference type="InterPro" id="IPR033713">
    <property type="entry name" value="NudJ"/>
</dbReference>
<feature type="domain" description="Nudix hydrolase" evidence="7">
    <location>
        <begin position="9"/>
        <end position="139"/>
    </location>
</feature>
<dbReference type="Proteomes" id="UP000003704">
    <property type="component" value="Unassembled WGS sequence"/>
</dbReference>
<evidence type="ECO:0000256" key="6">
    <source>
        <dbReference type="RuleBase" id="RU364043"/>
    </source>
</evidence>
<dbReference type="PANTHER" id="PTHR43222:SF11">
    <property type="entry name" value="PHOSPHATASE NUDJ"/>
    <property type="match status" value="1"/>
</dbReference>
<dbReference type="InterPro" id="IPR020084">
    <property type="entry name" value="NUDIX_hydrolase_CS"/>
</dbReference>
<dbReference type="CDD" id="cd03675">
    <property type="entry name" value="NUDIX_Hydrolase"/>
    <property type="match status" value="1"/>
</dbReference>
<evidence type="ECO:0000256" key="4">
    <source>
        <dbReference type="ARBA" id="ARBA00015552"/>
    </source>
</evidence>